<evidence type="ECO:0008006" key="4">
    <source>
        <dbReference type="Google" id="ProtNLM"/>
    </source>
</evidence>
<reference evidence="2" key="2">
    <citation type="submission" date="2021-08" db="EMBL/GenBank/DDBJ databases">
        <authorList>
            <person name="Tani A."/>
            <person name="Ola A."/>
            <person name="Ogura Y."/>
            <person name="Katsura K."/>
            <person name="Hayashi T."/>
        </authorList>
    </citation>
    <scope>NUCLEOTIDE SEQUENCE</scope>
    <source>
        <strain evidence="2">DSM 23632</strain>
    </source>
</reference>
<gene>
    <name evidence="2" type="ORF">MPOCJGCO_3223</name>
</gene>
<evidence type="ECO:0000256" key="1">
    <source>
        <dbReference type="SAM" id="MobiDB-lite"/>
    </source>
</evidence>
<dbReference type="Pfam" id="PF11149">
    <property type="entry name" value="DUF2924"/>
    <property type="match status" value="1"/>
</dbReference>
<organism evidence="2 3">
    <name type="scientific">Methylobacterium trifolii</name>
    <dbReference type="NCBI Taxonomy" id="1003092"/>
    <lineage>
        <taxon>Bacteria</taxon>
        <taxon>Pseudomonadati</taxon>
        <taxon>Pseudomonadota</taxon>
        <taxon>Alphaproteobacteria</taxon>
        <taxon>Hyphomicrobiales</taxon>
        <taxon>Methylobacteriaceae</taxon>
        <taxon>Methylobacterium</taxon>
    </lineage>
</organism>
<dbReference type="Proteomes" id="UP001055057">
    <property type="component" value="Unassembled WGS sequence"/>
</dbReference>
<keyword evidence="3" id="KW-1185">Reference proteome</keyword>
<accession>A0ABQ4U3Y9</accession>
<reference evidence="2" key="1">
    <citation type="journal article" date="2021" name="Front. Microbiol.">
        <title>Comprehensive Comparative Genomics and Phenotyping of Methylobacterium Species.</title>
        <authorList>
            <person name="Alessa O."/>
            <person name="Ogura Y."/>
            <person name="Fujitani Y."/>
            <person name="Takami H."/>
            <person name="Hayashi T."/>
            <person name="Sahin N."/>
            <person name="Tani A."/>
        </authorList>
    </citation>
    <scope>NUCLEOTIDE SEQUENCE</scope>
    <source>
        <strain evidence="2">DSM 23632</strain>
    </source>
</reference>
<sequence length="120" mass="12784">MAYRIQAEALGDLARATVQALARLAADPDGAAVPPLPELPAIKPGTRLVREWEGELHSVTVLEAGFAWQGQHYDSLSALARAITGKAWNGPRFFRLRKASPAGKQRVATASAVDSQGARP</sequence>
<proteinExistence type="predicted"/>
<evidence type="ECO:0000313" key="2">
    <source>
        <dbReference type="EMBL" id="GJE61102.1"/>
    </source>
</evidence>
<feature type="region of interest" description="Disordered" evidence="1">
    <location>
        <begin position="100"/>
        <end position="120"/>
    </location>
</feature>
<evidence type="ECO:0000313" key="3">
    <source>
        <dbReference type="Proteomes" id="UP001055057"/>
    </source>
</evidence>
<dbReference type="InterPro" id="IPR021322">
    <property type="entry name" value="DUF2924"/>
</dbReference>
<dbReference type="EMBL" id="BPRB01000188">
    <property type="protein sequence ID" value="GJE61102.1"/>
    <property type="molecule type" value="Genomic_DNA"/>
</dbReference>
<comment type="caution">
    <text evidence="2">The sequence shown here is derived from an EMBL/GenBank/DDBJ whole genome shotgun (WGS) entry which is preliminary data.</text>
</comment>
<name>A0ABQ4U3Y9_9HYPH</name>
<protein>
    <recommendedName>
        <fullName evidence="4">DUF2924 domain-containing protein</fullName>
    </recommendedName>
</protein>